<dbReference type="SMART" id="SM00304">
    <property type="entry name" value="HAMP"/>
    <property type="match status" value="1"/>
</dbReference>
<evidence type="ECO:0000256" key="2">
    <source>
        <dbReference type="ARBA" id="ARBA00001936"/>
    </source>
</evidence>
<feature type="transmembrane region" description="Helical" evidence="23">
    <location>
        <begin position="170"/>
        <end position="191"/>
    </location>
</feature>
<sequence length="470" mass="49907">MRWRARLGLRARIALAVVLVTTTATAAMALAAYRLQADQARDRFVAAATAGIRSDLTQARNRLVSVEGEVNRIEVVALYMRDRLGLGWSVFDLDADLPGQPEVPPGQVLPGGGTVAAPLDETLVDRGGSAEITVGGTPMLVLTGEVVPGLVLAEYYSLARLEGDLARLRWVLTLIALGVAALGVPAATVAARRIQRPVREVARAARELGDGTLETRVPVQGRDELADLSRAFNAMAVRVGESIEQLRDKDRQQRRFVADVAHDLRTPVAAMVAAADGLEHAGTGSPARSARLLGAQSRRLARLVDDLLEISRFDAGVAELLPERVRLGELAAEAADLVASGADVTVRASGDDEVTGDPRRLLTIVRNLLANAVRHGAEPITVTVDGSAPDTVTLRVADSGAGVPEELLPVLFDRFVRADRSRRYTEGSGLGLAIARENALAHGGHLEVHNDGGAVFTLTVPRGSGWEERG</sequence>
<keyword evidence="14" id="KW-0460">Magnesium</keyword>
<organism evidence="27 28">
    <name type="scientific">Prauserella shujinwangii</name>
    <dbReference type="NCBI Taxonomy" id="1453103"/>
    <lineage>
        <taxon>Bacteria</taxon>
        <taxon>Bacillati</taxon>
        <taxon>Actinomycetota</taxon>
        <taxon>Actinomycetes</taxon>
        <taxon>Pseudonocardiales</taxon>
        <taxon>Pseudonocardiaceae</taxon>
        <taxon>Prauserella</taxon>
    </lineage>
</organism>
<evidence type="ECO:0000256" key="1">
    <source>
        <dbReference type="ARBA" id="ARBA00000085"/>
    </source>
</evidence>
<dbReference type="Proteomes" id="UP000238362">
    <property type="component" value="Unassembled WGS sequence"/>
</dbReference>
<comment type="caution">
    <text evidence="27">The sequence shown here is derived from an EMBL/GenBank/DDBJ whole genome shotgun (WGS) entry which is preliminary data.</text>
</comment>
<keyword evidence="17" id="KW-0902">Two-component regulatory system</keyword>
<keyword evidence="28" id="KW-1185">Reference proteome</keyword>
<dbReference type="GO" id="GO:0005524">
    <property type="term" value="F:ATP binding"/>
    <property type="evidence" value="ECO:0007669"/>
    <property type="project" value="UniProtKB-KW"/>
</dbReference>
<keyword evidence="16 23" id="KW-1133">Transmembrane helix</keyword>
<evidence type="ECO:0000256" key="14">
    <source>
        <dbReference type="ARBA" id="ARBA00022842"/>
    </source>
</evidence>
<dbReference type="InterPro" id="IPR050980">
    <property type="entry name" value="2C_sensor_his_kinase"/>
</dbReference>
<keyword evidence="9 23" id="KW-0812">Transmembrane</keyword>
<keyword evidence="12" id="KW-0378">Hydrolase</keyword>
<dbReference type="EC" id="2.7.13.3" evidence="5"/>
<feature type="domain" description="HAMP" evidence="26">
    <location>
        <begin position="192"/>
        <end position="244"/>
    </location>
</feature>
<proteinExistence type="predicted"/>
<gene>
    <name evidence="27" type="ORF">B0I33_103552</name>
</gene>
<evidence type="ECO:0000256" key="10">
    <source>
        <dbReference type="ARBA" id="ARBA00022741"/>
    </source>
</evidence>
<dbReference type="GO" id="GO:0005886">
    <property type="term" value="C:plasma membrane"/>
    <property type="evidence" value="ECO:0007669"/>
    <property type="project" value="UniProtKB-SubCell"/>
</dbReference>
<evidence type="ECO:0000256" key="21">
    <source>
        <dbReference type="ARBA" id="ARBA00040454"/>
    </source>
</evidence>
<feature type="chain" id="PRO_5015547863" description="Signal transduction histidine-protein kinase/phosphatase MprB" evidence="24">
    <location>
        <begin position="27"/>
        <end position="470"/>
    </location>
</feature>
<accession>A0A2T0LZG6</accession>
<dbReference type="SUPFAM" id="SSF47384">
    <property type="entry name" value="Homodimeric domain of signal transducing histidine kinase"/>
    <property type="match status" value="1"/>
</dbReference>
<evidence type="ECO:0000256" key="17">
    <source>
        <dbReference type="ARBA" id="ARBA00023012"/>
    </source>
</evidence>
<keyword evidence="8" id="KW-0808">Transferase</keyword>
<evidence type="ECO:0000256" key="19">
    <source>
        <dbReference type="ARBA" id="ARBA00023026"/>
    </source>
</evidence>
<comment type="catalytic activity">
    <reaction evidence="1">
        <text>ATP + protein L-histidine = ADP + protein N-phospho-L-histidine.</text>
        <dbReference type="EC" id="2.7.13.3"/>
    </reaction>
</comment>
<evidence type="ECO:0000256" key="24">
    <source>
        <dbReference type="SAM" id="SignalP"/>
    </source>
</evidence>
<comment type="subcellular location">
    <subcellularLocation>
        <location evidence="4">Cell membrane</location>
        <topology evidence="4">Multi-pass membrane protein</topology>
    </subcellularLocation>
</comment>
<feature type="signal peptide" evidence="24">
    <location>
        <begin position="1"/>
        <end position="26"/>
    </location>
</feature>
<keyword evidence="13" id="KW-0067">ATP-binding</keyword>
<dbReference type="AlphaFoldDB" id="A0A2T0LZG6"/>
<keyword evidence="15" id="KW-0904">Protein phosphatase</keyword>
<dbReference type="InterPro" id="IPR003660">
    <property type="entry name" value="HAMP_dom"/>
</dbReference>
<protein>
    <recommendedName>
        <fullName evidence="21">Signal transduction histidine-protein kinase/phosphatase MprB</fullName>
        <ecNumber evidence="5">2.7.13.3</ecNumber>
    </recommendedName>
    <alternativeName>
        <fullName evidence="22">Mycobacterial persistence regulator B</fullName>
    </alternativeName>
</protein>
<evidence type="ECO:0000256" key="5">
    <source>
        <dbReference type="ARBA" id="ARBA00012438"/>
    </source>
</evidence>
<dbReference type="PROSITE" id="PS50109">
    <property type="entry name" value="HIS_KIN"/>
    <property type="match status" value="1"/>
</dbReference>
<evidence type="ECO:0000256" key="11">
    <source>
        <dbReference type="ARBA" id="ARBA00022777"/>
    </source>
</evidence>
<dbReference type="PRINTS" id="PR00344">
    <property type="entry name" value="BCTRLSENSOR"/>
</dbReference>
<evidence type="ECO:0000256" key="7">
    <source>
        <dbReference type="ARBA" id="ARBA00022553"/>
    </source>
</evidence>
<evidence type="ECO:0000256" key="22">
    <source>
        <dbReference type="ARBA" id="ARBA00041776"/>
    </source>
</evidence>
<dbReference type="SMART" id="SM00387">
    <property type="entry name" value="HATPase_c"/>
    <property type="match status" value="1"/>
</dbReference>
<dbReference type="Gene3D" id="3.30.565.10">
    <property type="entry name" value="Histidine kinase-like ATPase, C-terminal domain"/>
    <property type="match status" value="1"/>
</dbReference>
<keyword evidence="24" id="KW-0732">Signal</keyword>
<dbReference type="InterPro" id="IPR003594">
    <property type="entry name" value="HATPase_dom"/>
</dbReference>
<dbReference type="InterPro" id="IPR036890">
    <property type="entry name" value="HATPase_C_sf"/>
</dbReference>
<dbReference type="InterPro" id="IPR036097">
    <property type="entry name" value="HisK_dim/P_sf"/>
</dbReference>
<keyword evidence="7" id="KW-0597">Phosphoprotein</keyword>
<dbReference type="CDD" id="cd06225">
    <property type="entry name" value="HAMP"/>
    <property type="match status" value="1"/>
</dbReference>
<dbReference type="EMBL" id="PVNH01000003">
    <property type="protein sequence ID" value="PRX49515.1"/>
    <property type="molecule type" value="Genomic_DNA"/>
</dbReference>
<keyword evidence="11 27" id="KW-0418">Kinase</keyword>
<dbReference type="GO" id="GO:0000155">
    <property type="term" value="F:phosphorelay sensor kinase activity"/>
    <property type="evidence" value="ECO:0007669"/>
    <property type="project" value="InterPro"/>
</dbReference>
<evidence type="ECO:0000259" key="25">
    <source>
        <dbReference type="PROSITE" id="PS50109"/>
    </source>
</evidence>
<reference evidence="27 28" key="1">
    <citation type="submission" date="2018-03" db="EMBL/GenBank/DDBJ databases">
        <title>Genomic Encyclopedia of Type Strains, Phase III (KMG-III): the genomes of soil and plant-associated and newly described type strains.</title>
        <authorList>
            <person name="Whitman W."/>
        </authorList>
    </citation>
    <scope>NUCLEOTIDE SEQUENCE [LARGE SCALE GENOMIC DNA]</scope>
    <source>
        <strain evidence="27 28">CGMCC 4.7125</strain>
    </source>
</reference>
<keyword evidence="23" id="KW-0472">Membrane</keyword>
<comment type="cofactor">
    <cofactor evidence="2">
        <name>Mn(2+)</name>
        <dbReference type="ChEBI" id="CHEBI:29035"/>
    </cofactor>
</comment>
<name>A0A2T0LZG6_9PSEU</name>
<keyword evidence="20" id="KW-0464">Manganese</keyword>
<dbReference type="SUPFAM" id="SSF158472">
    <property type="entry name" value="HAMP domain-like"/>
    <property type="match status" value="1"/>
</dbReference>
<evidence type="ECO:0000256" key="18">
    <source>
        <dbReference type="ARBA" id="ARBA00023016"/>
    </source>
</evidence>
<keyword evidence="10" id="KW-0547">Nucleotide-binding</keyword>
<feature type="domain" description="Histidine kinase" evidence="25">
    <location>
        <begin position="259"/>
        <end position="464"/>
    </location>
</feature>
<dbReference type="InterPro" id="IPR005467">
    <property type="entry name" value="His_kinase_dom"/>
</dbReference>
<evidence type="ECO:0000256" key="16">
    <source>
        <dbReference type="ARBA" id="ARBA00022989"/>
    </source>
</evidence>
<dbReference type="SMART" id="SM00388">
    <property type="entry name" value="HisKA"/>
    <property type="match status" value="1"/>
</dbReference>
<keyword evidence="6" id="KW-1003">Cell membrane</keyword>
<evidence type="ECO:0000256" key="9">
    <source>
        <dbReference type="ARBA" id="ARBA00022692"/>
    </source>
</evidence>
<comment type="cofactor">
    <cofactor evidence="3">
        <name>Mg(2+)</name>
        <dbReference type="ChEBI" id="CHEBI:18420"/>
    </cofactor>
</comment>
<dbReference type="Pfam" id="PF00672">
    <property type="entry name" value="HAMP"/>
    <property type="match status" value="1"/>
</dbReference>
<evidence type="ECO:0000256" key="12">
    <source>
        <dbReference type="ARBA" id="ARBA00022801"/>
    </source>
</evidence>
<evidence type="ECO:0000313" key="27">
    <source>
        <dbReference type="EMBL" id="PRX49515.1"/>
    </source>
</evidence>
<evidence type="ECO:0000256" key="3">
    <source>
        <dbReference type="ARBA" id="ARBA00001946"/>
    </source>
</evidence>
<dbReference type="Pfam" id="PF00512">
    <property type="entry name" value="HisKA"/>
    <property type="match status" value="1"/>
</dbReference>
<evidence type="ECO:0000256" key="15">
    <source>
        <dbReference type="ARBA" id="ARBA00022912"/>
    </source>
</evidence>
<dbReference type="CDD" id="cd00075">
    <property type="entry name" value="HATPase"/>
    <property type="match status" value="1"/>
</dbReference>
<dbReference type="CDD" id="cd00082">
    <property type="entry name" value="HisKA"/>
    <property type="match status" value="1"/>
</dbReference>
<evidence type="ECO:0000256" key="20">
    <source>
        <dbReference type="ARBA" id="ARBA00023211"/>
    </source>
</evidence>
<dbReference type="PROSITE" id="PS50885">
    <property type="entry name" value="HAMP"/>
    <property type="match status" value="1"/>
</dbReference>
<evidence type="ECO:0000259" key="26">
    <source>
        <dbReference type="PROSITE" id="PS50885"/>
    </source>
</evidence>
<evidence type="ECO:0000256" key="23">
    <source>
        <dbReference type="SAM" id="Phobius"/>
    </source>
</evidence>
<dbReference type="InterPro" id="IPR003661">
    <property type="entry name" value="HisK_dim/P_dom"/>
</dbReference>
<dbReference type="Gene3D" id="1.10.287.130">
    <property type="match status" value="1"/>
</dbReference>
<dbReference type="PANTHER" id="PTHR44936:SF9">
    <property type="entry name" value="SENSOR PROTEIN CREC"/>
    <property type="match status" value="1"/>
</dbReference>
<dbReference type="Gene3D" id="6.10.340.10">
    <property type="match status" value="1"/>
</dbReference>
<dbReference type="Pfam" id="PF02518">
    <property type="entry name" value="HATPase_c"/>
    <property type="match status" value="1"/>
</dbReference>
<dbReference type="SUPFAM" id="SSF55874">
    <property type="entry name" value="ATPase domain of HSP90 chaperone/DNA topoisomerase II/histidine kinase"/>
    <property type="match status" value="1"/>
</dbReference>
<evidence type="ECO:0000256" key="4">
    <source>
        <dbReference type="ARBA" id="ARBA00004651"/>
    </source>
</evidence>
<dbReference type="InterPro" id="IPR004358">
    <property type="entry name" value="Sig_transdc_His_kin-like_C"/>
</dbReference>
<dbReference type="RefSeq" id="WP_245900519.1">
    <property type="nucleotide sequence ID" value="NZ_PVNH01000003.1"/>
</dbReference>
<evidence type="ECO:0000313" key="28">
    <source>
        <dbReference type="Proteomes" id="UP000238362"/>
    </source>
</evidence>
<dbReference type="GO" id="GO:0004721">
    <property type="term" value="F:phosphoprotein phosphatase activity"/>
    <property type="evidence" value="ECO:0007669"/>
    <property type="project" value="UniProtKB-KW"/>
</dbReference>
<dbReference type="PANTHER" id="PTHR44936">
    <property type="entry name" value="SENSOR PROTEIN CREC"/>
    <property type="match status" value="1"/>
</dbReference>
<evidence type="ECO:0000256" key="6">
    <source>
        <dbReference type="ARBA" id="ARBA00022475"/>
    </source>
</evidence>
<keyword evidence="19" id="KW-0843">Virulence</keyword>
<evidence type="ECO:0000256" key="8">
    <source>
        <dbReference type="ARBA" id="ARBA00022679"/>
    </source>
</evidence>
<keyword evidence="18" id="KW-0346">Stress response</keyword>
<evidence type="ECO:0000256" key="13">
    <source>
        <dbReference type="ARBA" id="ARBA00022840"/>
    </source>
</evidence>